<feature type="domain" description="Transcription regulator TrmB N-terminal" evidence="1">
    <location>
        <begin position="59"/>
        <end position="126"/>
    </location>
</feature>
<reference evidence="3 4" key="1">
    <citation type="submission" date="2018-01" db="EMBL/GenBank/DDBJ databases">
        <authorList>
            <person name="Gaut B.S."/>
            <person name="Morton B.R."/>
            <person name="Clegg M.T."/>
            <person name="Duvall M.R."/>
        </authorList>
    </citation>
    <scope>NUCLEOTIDE SEQUENCE [LARGE SCALE GENOMIC DNA]</scope>
    <source>
        <strain evidence="3">GP69</strain>
    </source>
</reference>
<dbReference type="CDD" id="cd09124">
    <property type="entry name" value="PLDc_like_TrmB_middle"/>
    <property type="match status" value="1"/>
</dbReference>
<dbReference type="PANTHER" id="PTHR34293:SF1">
    <property type="entry name" value="HTH-TYPE TRANSCRIPTIONAL REGULATOR TRMBL2"/>
    <property type="match status" value="1"/>
</dbReference>
<dbReference type="InterPro" id="IPR021586">
    <property type="entry name" value="Tscrpt_reg_TrmB_C"/>
</dbReference>
<evidence type="ECO:0000313" key="3">
    <source>
        <dbReference type="EMBL" id="SOY27331.1"/>
    </source>
</evidence>
<dbReference type="EMBL" id="OFSM01000001">
    <property type="protein sequence ID" value="SOY27331.1"/>
    <property type="molecule type" value="Genomic_DNA"/>
</dbReference>
<dbReference type="InterPro" id="IPR002831">
    <property type="entry name" value="Tscrpt_reg_TrmB_N"/>
</dbReference>
<evidence type="ECO:0000259" key="1">
    <source>
        <dbReference type="Pfam" id="PF01978"/>
    </source>
</evidence>
<gene>
    <name evidence="3" type="ORF">AMURIS_00035</name>
</gene>
<dbReference type="InterPro" id="IPR036390">
    <property type="entry name" value="WH_DNA-bd_sf"/>
</dbReference>
<evidence type="ECO:0000259" key="2">
    <source>
        <dbReference type="Pfam" id="PF11495"/>
    </source>
</evidence>
<accession>A0A2K4ZA66</accession>
<organism evidence="3 4">
    <name type="scientific">Acetatifactor muris</name>
    <dbReference type="NCBI Taxonomy" id="879566"/>
    <lineage>
        <taxon>Bacteria</taxon>
        <taxon>Bacillati</taxon>
        <taxon>Bacillota</taxon>
        <taxon>Clostridia</taxon>
        <taxon>Lachnospirales</taxon>
        <taxon>Lachnospiraceae</taxon>
        <taxon>Acetatifactor</taxon>
    </lineage>
</organism>
<dbReference type="PANTHER" id="PTHR34293">
    <property type="entry name" value="HTH-TYPE TRANSCRIPTIONAL REGULATOR TRMBL2"/>
    <property type="match status" value="1"/>
</dbReference>
<dbReference type="Proteomes" id="UP000236311">
    <property type="component" value="Unassembled WGS sequence"/>
</dbReference>
<dbReference type="InterPro" id="IPR051797">
    <property type="entry name" value="TrmB-like"/>
</dbReference>
<protein>
    <submittedName>
        <fullName evidence="3">Sugar-specific transcriptional regulator TrmB</fullName>
    </submittedName>
</protein>
<dbReference type="AlphaFoldDB" id="A0A2K4ZA66"/>
<name>A0A2K4ZA66_9FIRM</name>
<dbReference type="SUPFAM" id="SSF46785">
    <property type="entry name" value="Winged helix' DNA-binding domain"/>
    <property type="match status" value="1"/>
</dbReference>
<dbReference type="InterPro" id="IPR036388">
    <property type="entry name" value="WH-like_DNA-bd_sf"/>
</dbReference>
<dbReference type="Pfam" id="PF11495">
    <property type="entry name" value="Regulator_TrmB"/>
    <property type="match status" value="1"/>
</dbReference>
<evidence type="ECO:0000313" key="4">
    <source>
        <dbReference type="Proteomes" id="UP000236311"/>
    </source>
</evidence>
<proteinExistence type="predicted"/>
<keyword evidence="4" id="KW-1185">Reference proteome</keyword>
<feature type="domain" description="Transcription regulator TrmB C-terminal" evidence="2">
    <location>
        <begin position="164"/>
        <end position="221"/>
    </location>
</feature>
<sequence>MVEMLLQAGACAAFNYRKYSGNSRDWGNGKPLDIIKSICYIEKNNSSDGSDYYMETQYLKSLGFSQNEEKVYTALLQHKFLNGYEIAKFSGVSRSLVYGVIDRLVNRGILFQVEGEPCYYRPLEYEKLISRIRREQESDLNRAEEFLSGLSGEEENQDYVLNLVGYDRFIRKALELIGGAKREVSLSVWREEFERLREALAAAIAQGVKVYLFSFEDIDLAGAKVFSYRLRDASGLFPYRRMTLLVDGTVCLTGADSGQRSIFTYTKNHAIVSLATDELVLNIFCHRYVEKQGLLAPGKTSEDFLRMLRGLAGQFGVDWDMTKNLMVYEFQERRMLEPESPLPEERCECDG</sequence>
<dbReference type="Pfam" id="PF01978">
    <property type="entry name" value="TrmB"/>
    <property type="match status" value="1"/>
</dbReference>
<dbReference type="Gene3D" id="1.10.10.10">
    <property type="entry name" value="Winged helix-like DNA-binding domain superfamily/Winged helix DNA-binding domain"/>
    <property type="match status" value="1"/>
</dbReference>
<dbReference type="SUPFAM" id="SSF56024">
    <property type="entry name" value="Phospholipase D/nuclease"/>
    <property type="match status" value="1"/>
</dbReference>